<comment type="caution">
    <text evidence="1">The sequence shown here is derived from an EMBL/GenBank/DDBJ whole genome shotgun (WGS) entry which is preliminary data.</text>
</comment>
<evidence type="ECO:0008006" key="3">
    <source>
        <dbReference type="Google" id="ProtNLM"/>
    </source>
</evidence>
<dbReference type="AlphaFoldDB" id="A0A2A9HHE4"/>
<sequence>MSDNLFTMLSAYRAGSRASPFENYCTSALAYFLRGGHRMLNALFAQAAGVGGEPLALVEVQPRLADAGIADLLLTYEGGRRVVVEVQVEPGADESQLPAMEAVAREWSAPPAFVMLGLPRDDVPPPWAAVTWYEVVEALEGDPDPIAAQFRQFILEDILGLGEVPLDEALTTNRLHALIGAALRMRFGPAVRYVASASRPVGGHYRYFGTTFALPGGDMTCWVGLVNETVPLGEHYHLMLASKDRPLLFPVQQPRATGDWKWPYWTGAGRVVRPITGVQVEGLLERLGAP</sequence>
<organism evidence="1 2">
    <name type="scientific">Tepidiforma thermophila (strain KCTC 52669 / CGMCC 1.13589 / G233)</name>
    <dbReference type="NCBI Taxonomy" id="2761530"/>
    <lineage>
        <taxon>Bacteria</taxon>
        <taxon>Bacillati</taxon>
        <taxon>Chloroflexota</taxon>
        <taxon>Tepidiformia</taxon>
        <taxon>Tepidiformales</taxon>
        <taxon>Tepidiformaceae</taxon>
        <taxon>Tepidiforma</taxon>
    </lineage>
</organism>
<reference evidence="1 2" key="1">
    <citation type="submission" date="2017-09" db="EMBL/GenBank/DDBJ databases">
        <title>Sequencing the genomes of two abundant thermophiles in Great Basin hot springs: Thermocrinis jamiesonii and novel Chloroflexi Thermoflexus hugenholtzii.</title>
        <authorList>
            <person name="Hedlund B."/>
        </authorList>
    </citation>
    <scope>NUCLEOTIDE SEQUENCE [LARGE SCALE GENOMIC DNA]</scope>
    <source>
        <strain evidence="1 2">G233</strain>
    </source>
</reference>
<dbReference type="Proteomes" id="UP000223071">
    <property type="component" value="Unassembled WGS sequence"/>
</dbReference>
<proteinExistence type="predicted"/>
<accession>A0A2A9HHE4</accession>
<evidence type="ECO:0000313" key="1">
    <source>
        <dbReference type="EMBL" id="PFG74239.1"/>
    </source>
</evidence>
<evidence type="ECO:0000313" key="2">
    <source>
        <dbReference type="Proteomes" id="UP000223071"/>
    </source>
</evidence>
<keyword evidence="2" id="KW-1185">Reference proteome</keyword>
<dbReference type="RefSeq" id="WP_098503639.1">
    <property type="nucleotide sequence ID" value="NZ_PDJQ01000001.1"/>
</dbReference>
<protein>
    <recommendedName>
        <fullName evidence="3">PD-(D/E)XK nuclease family protein</fullName>
    </recommendedName>
</protein>
<gene>
    <name evidence="1" type="ORF">A9A59_1452</name>
</gene>
<dbReference type="EMBL" id="PDJQ01000001">
    <property type="protein sequence ID" value="PFG74239.1"/>
    <property type="molecule type" value="Genomic_DNA"/>
</dbReference>
<name>A0A2A9HHE4_TEPT2</name>